<evidence type="ECO:0000256" key="1">
    <source>
        <dbReference type="SAM" id="Phobius"/>
    </source>
</evidence>
<dbReference type="EMBL" id="SNZE01000004">
    <property type="protein sequence ID" value="TDR32407.1"/>
    <property type="molecule type" value="Genomic_DNA"/>
</dbReference>
<keyword evidence="1" id="KW-1133">Transmembrane helix</keyword>
<evidence type="ECO:0000313" key="2">
    <source>
        <dbReference type="EMBL" id="TDR32407.1"/>
    </source>
</evidence>
<accession>A0A4R6YAA6</accession>
<protein>
    <submittedName>
        <fullName evidence="2">Uncharacterized protein</fullName>
    </submittedName>
</protein>
<dbReference type="AlphaFoldDB" id="A0A4R6YAA6"/>
<keyword evidence="1" id="KW-0472">Membrane</keyword>
<keyword evidence="1" id="KW-0812">Transmembrane</keyword>
<reference evidence="2 3" key="1">
    <citation type="submission" date="2019-03" db="EMBL/GenBank/DDBJ databases">
        <title>Genomic Encyclopedia of Type Strains, Phase IV (KMG-IV): sequencing the most valuable type-strain genomes for metagenomic binning, comparative biology and taxonomic classification.</title>
        <authorList>
            <person name="Goeker M."/>
        </authorList>
    </citation>
    <scope>NUCLEOTIDE SEQUENCE [LARGE SCALE GENOMIC DNA]</scope>
    <source>
        <strain evidence="2 3">DSM 102852</strain>
    </source>
</reference>
<proteinExistence type="predicted"/>
<name>A0A4R6YAA6_9BURK</name>
<comment type="caution">
    <text evidence="2">The sequence shown here is derived from an EMBL/GenBank/DDBJ whole genome shotgun (WGS) entry which is preliminary data.</text>
</comment>
<sequence>MVLLIISFTLALFTFKRINLKSKTKNFFAAFFVFWIPVVIYNLSLSDEKKAEIKASQLAAKVKEESIGGLSDKIESYRGEGSKNLQITLKPKETRHENMYVLDSASDMMDVLKKIKEKKPGQYSTVTFVNQGNLLDQYANKVVDVLFTTTYDMTEVEKVNFENISDVALMNKFTIDKVELEPVGRQLLSVFCLPENYLERAQSFCVRALVR</sequence>
<dbReference type="RefSeq" id="WP_133619268.1">
    <property type="nucleotide sequence ID" value="NZ_SNZE01000004.1"/>
</dbReference>
<evidence type="ECO:0000313" key="3">
    <source>
        <dbReference type="Proteomes" id="UP000294480"/>
    </source>
</evidence>
<gene>
    <name evidence="2" type="ORF">DFR44_104126</name>
</gene>
<dbReference type="Proteomes" id="UP000294480">
    <property type="component" value="Unassembled WGS sequence"/>
</dbReference>
<keyword evidence="3" id="KW-1185">Reference proteome</keyword>
<feature type="transmembrane region" description="Helical" evidence="1">
    <location>
        <begin position="27"/>
        <end position="45"/>
    </location>
</feature>
<organism evidence="2 3">
    <name type="scientific">Hydromonas duriensis</name>
    <dbReference type="NCBI Taxonomy" id="1527608"/>
    <lineage>
        <taxon>Bacteria</taxon>
        <taxon>Pseudomonadati</taxon>
        <taxon>Pseudomonadota</taxon>
        <taxon>Betaproteobacteria</taxon>
        <taxon>Burkholderiales</taxon>
        <taxon>Burkholderiaceae</taxon>
        <taxon>Hydromonas</taxon>
    </lineage>
</organism>